<dbReference type="OrthoDB" id="6683219at2"/>
<dbReference type="RefSeq" id="WP_109613781.1">
    <property type="nucleotide sequence ID" value="NZ_QGGG01000012.1"/>
</dbReference>
<dbReference type="InterPro" id="IPR036393">
    <property type="entry name" value="AceGlu_kinase-like_sf"/>
</dbReference>
<dbReference type="STRING" id="1192868.GCA_000304395_01665"/>
<comment type="caution">
    <text evidence="2">The sequence shown here is derived from an EMBL/GenBank/DDBJ whole genome shotgun (WGS) entry which is preliminary data.</text>
</comment>
<dbReference type="Gene3D" id="3.40.1160.10">
    <property type="entry name" value="Acetylglutamate kinase-like"/>
    <property type="match status" value="1"/>
</dbReference>
<protein>
    <submittedName>
        <fullName evidence="2">Amino acid kinase family protein</fullName>
    </submittedName>
</protein>
<gene>
    <name evidence="2" type="ORF">C7441_11216</name>
</gene>
<accession>A0A316BZG3</accession>
<evidence type="ECO:0000313" key="2">
    <source>
        <dbReference type="EMBL" id="PWJ80476.1"/>
    </source>
</evidence>
<name>A0A316BZG3_PSESE</name>
<dbReference type="AlphaFoldDB" id="A0A316BZG3"/>
<reference evidence="2 3" key="1">
    <citation type="submission" date="2018-05" db="EMBL/GenBank/DDBJ databases">
        <title>Genomic Encyclopedia of Type Strains, Phase IV (KMG-IV): sequencing the most valuable type-strain genomes for metagenomic binning, comparative biology and taxonomic classification.</title>
        <authorList>
            <person name="Goeker M."/>
        </authorList>
    </citation>
    <scope>NUCLEOTIDE SEQUENCE [LARGE SCALE GENOMIC DNA]</scope>
    <source>
        <strain evidence="2 3">DSM 6986</strain>
    </source>
</reference>
<evidence type="ECO:0000313" key="3">
    <source>
        <dbReference type="Proteomes" id="UP000245396"/>
    </source>
</evidence>
<dbReference type="InterPro" id="IPR001048">
    <property type="entry name" value="Asp/Glu/Uridylate_kinase"/>
</dbReference>
<dbReference type="Pfam" id="PF00696">
    <property type="entry name" value="AA_kinase"/>
    <property type="match status" value="1"/>
</dbReference>
<evidence type="ECO:0000259" key="1">
    <source>
        <dbReference type="Pfam" id="PF00696"/>
    </source>
</evidence>
<sequence>MRRVVVKLGGSTAYHAEMRNWVAILTASQRPLVLVPGGGPFADRVREAQGEMGFSDRAAHFMAIMAMDQMGLALLDMDARLTLARSLEEIDSALTSGKLPVWLPSQMCDAAEDIAQSWDMTSDSLAAWLAARIGAEALLLIKQTDAFENADGIEALVAAGIVDLLLPAMLGEATALHLAGPASLATAHERLAANTLPGRNFSASMAGRRGAA</sequence>
<keyword evidence="3" id="KW-1185">Reference proteome</keyword>
<dbReference type="EMBL" id="QGGG01000012">
    <property type="protein sequence ID" value="PWJ80476.1"/>
    <property type="molecule type" value="Genomic_DNA"/>
</dbReference>
<organism evidence="2 3">
    <name type="scientific">Pseudaminobacter salicylatoxidans</name>
    <dbReference type="NCBI Taxonomy" id="93369"/>
    <lineage>
        <taxon>Bacteria</taxon>
        <taxon>Pseudomonadati</taxon>
        <taxon>Pseudomonadota</taxon>
        <taxon>Alphaproteobacteria</taxon>
        <taxon>Hyphomicrobiales</taxon>
        <taxon>Phyllobacteriaceae</taxon>
        <taxon>Pseudaminobacter</taxon>
    </lineage>
</organism>
<dbReference type="Proteomes" id="UP000245396">
    <property type="component" value="Unassembled WGS sequence"/>
</dbReference>
<proteinExistence type="predicted"/>
<dbReference type="GO" id="GO:0016301">
    <property type="term" value="F:kinase activity"/>
    <property type="evidence" value="ECO:0007669"/>
    <property type="project" value="UniProtKB-KW"/>
</dbReference>
<feature type="domain" description="Aspartate/glutamate/uridylate kinase" evidence="1">
    <location>
        <begin position="3"/>
        <end position="151"/>
    </location>
</feature>
<keyword evidence="2" id="KW-0808">Transferase</keyword>
<dbReference type="SUPFAM" id="SSF53633">
    <property type="entry name" value="Carbamate kinase-like"/>
    <property type="match status" value="1"/>
</dbReference>
<keyword evidence="2" id="KW-0418">Kinase</keyword>